<reference evidence="1 2" key="1">
    <citation type="journal article" date="2024" name="Ann. Entomol. Soc. Am.">
        <title>Genomic analyses of the southern and eastern yellowjacket wasps (Hymenoptera: Vespidae) reveal evolutionary signatures of social life.</title>
        <authorList>
            <person name="Catto M.A."/>
            <person name="Caine P.B."/>
            <person name="Orr S.E."/>
            <person name="Hunt B.G."/>
            <person name="Goodisman M.A.D."/>
        </authorList>
    </citation>
    <scope>NUCLEOTIDE SEQUENCE [LARGE SCALE GENOMIC DNA]</scope>
    <source>
        <strain evidence="1">232</strain>
        <tissue evidence="1">Head and thorax</tissue>
    </source>
</reference>
<dbReference type="Proteomes" id="UP001607303">
    <property type="component" value="Unassembled WGS sequence"/>
</dbReference>
<keyword evidence="2" id="KW-1185">Reference proteome</keyword>
<sequence>MGEETYIYVHRHTFTRLRHTVTLTRAIVHLEKRVEKGRRVNETRPRREPRVKDRIRSRVPMHFEPRMLSSRFLRNRNSHDGSGVGVGVEVEVGVEKGGGEEWSGMEAVSTLRKAG</sequence>
<dbReference type="AlphaFoldDB" id="A0ABD2CE96"/>
<gene>
    <name evidence="1" type="ORF">V1477_008874</name>
</gene>
<organism evidence="1 2">
    <name type="scientific">Vespula maculifrons</name>
    <name type="common">Eastern yellow jacket</name>
    <name type="synonym">Wasp</name>
    <dbReference type="NCBI Taxonomy" id="7453"/>
    <lineage>
        <taxon>Eukaryota</taxon>
        <taxon>Metazoa</taxon>
        <taxon>Ecdysozoa</taxon>
        <taxon>Arthropoda</taxon>
        <taxon>Hexapoda</taxon>
        <taxon>Insecta</taxon>
        <taxon>Pterygota</taxon>
        <taxon>Neoptera</taxon>
        <taxon>Endopterygota</taxon>
        <taxon>Hymenoptera</taxon>
        <taxon>Apocrita</taxon>
        <taxon>Aculeata</taxon>
        <taxon>Vespoidea</taxon>
        <taxon>Vespidae</taxon>
        <taxon>Vespinae</taxon>
        <taxon>Vespula</taxon>
    </lineage>
</organism>
<proteinExistence type="predicted"/>
<protein>
    <submittedName>
        <fullName evidence="1">Uncharacterized protein</fullName>
    </submittedName>
</protein>
<accession>A0ABD2CE96</accession>
<dbReference type="EMBL" id="JAYRBN010000056">
    <property type="protein sequence ID" value="KAL2743385.1"/>
    <property type="molecule type" value="Genomic_DNA"/>
</dbReference>
<evidence type="ECO:0000313" key="2">
    <source>
        <dbReference type="Proteomes" id="UP001607303"/>
    </source>
</evidence>
<comment type="caution">
    <text evidence="1">The sequence shown here is derived from an EMBL/GenBank/DDBJ whole genome shotgun (WGS) entry which is preliminary data.</text>
</comment>
<name>A0ABD2CE96_VESMC</name>
<evidence type="ECO:0000313" key="1">
    <source>
        <dbReference type="EMBL" id="KAL2743385.1"/>
    </source>
</evidence>